<dbReference type="EMBL" id="JAEPRD010000159">
    <property type="protein sequence ID" value="KAG2195906.1"/>
    <property type="molecule type" value="Genomic_DNA"/>
</dbReference>
<sequence>MLSTTTFITIAIAALMVSATQASEFEERANTFGDPVVSNSAFQNHVNNPNSFYPRNKRDVTVIGLPGSGTSAGKMVTSGSSGGFYNKRAGVKVYPKRKRALPLVDASGSVTSGGFGTMRVDQSATIAKRGCDKAKPEPKKVVAAAKPCNDKHRKRTVPIVDNLLHGIQPKVTSSKNSHVRRSGAKAHSEPKKADGAKPCKDNGSHGKRELPIVSPLLNNVAPKKVAPKGIRVKRAGVKVHPSRLTMRKRDLVSNSPILNVNAAVVPVVANTHSDHAQYVTPFSGTYNPTGEPRKSKRNAPTDCTPSGQYPDTAKTVGKDIIVIKDCGGKA</sequence>
<feature type="region of interest" description="Disordered" evidence="1">
    <location>
        <begin position="170"/>
        <end position="209"/>
    </location>
</feature>
<dbReference type="Proteomes" id="UP000603453">
    <property type="component" value="Unassembled WGS sequence"/>
</dbReference>
<proteinExistence type="predicted"/>
<feature type="compositionally biased region" description="Basic and acidic residues" evidence="1">
    <location>
        <begin position="186"/>
        <end position="209"/>
    </location>
</feature>
<gene>
    <name evidence="3" type="ORF">INT47_002949</name>
</gene>
<feature type="chain" id="PRO_5034722143" evidence="2">
    <location>
        <begin position="23"/>
        <end position="330"/>
    </location>
</feature>
<evidence type="ECO:0000313" key="4">
    <source>
        <dbReference type="Proteomes" id="UP000603453"/>
    </source>
</evidence>
<protein>
    <submittedName>
        <fullName evidence="3">Uncharacterized protein</fullName>
    </submittedName>
</protein>
<evidence type="ECO:0000256" key="1">
    <source>
        <dbReference type="SAM" id="MobiDB-lite"/>
    </source>
</evidence>
<comment type="caution">
    <text evidence="3">The sequence shown here is derived from an EMBL/GenBank/DDBJ whole genome shotgun (WGS) entry which is preliminary data.</text>
</comment>
<reference evidence="3" key="1">
    <citation type="submission" date="2020-12" db="EMBL/GenBank/DDBJ databases">
        <title>Metabolic potential, ecology and presence of endohyphal bacteria is reflected in genomic diversity of Mucoromycotina.</title>
        <authorList>
            <person name="Muszewska A."/>
            <person name="Okrasinska A."/>
            <person name="Steczkiewicz K."/>
            <person name="Drgas O."/>
            <person name="Orlowska M."/>
            <person name="Perlinska-Lenart U."/>
            <person name="Aleksandrzak-Piekarczyk T."/>
            <person name="Szatraj K."/>
            <person name="Zielenkiewicz U."/>
            <person name="Pilsyk S."/>
            <person name="Malc E."/>
            <person name="Mieczkowski P."/>
            <person name="Kruszewska J.S."/>
            <person name="Biernat P."/>
            <person name="Pawlowska J."/>
        </authorList>
    </citation>
    <scope>NUCLEOTIDE SEQUENCE</scope>
    <source>
        <strain evidence="3">WA0000017839</strain>
    </source>
</reference>
<name>A0A8H7URJ0_9FUNG</name>
<keyword evidence="2" id="KW-0732">Signal</keyword>
<organism evidence="3 4">
    <name type="scientific">Mucor saturninus</name>
    <dbReference type="NCBI Taxonomy" id="64648"/>
    <lineage>
        <taxon>Eukaryota</taxon>
        <taxon>Fungi</taxon>
        <taxon>Fungi incertae sedis</taxon>
        <taxon>Mucoromycota</taxon>
        <taxon>Mucoromycotina</taxon>
        <taxon>Mucoromycetes</taxon>
        <taxon>Mucorales</taxon>
        <taxon>Mucorineae</taxon>
        <taxon>Mucoraceae</taxon>
        <taxon>Mucor</taxon>
    </lineage>
</organism>
<keyword evidence="4" id="KW-1185">Reference proteome</keyword>
<feature type="region of interest" description="Disordered" evidence="1">
    <location>
        <begin position="279"/>
        <end position="311"/>
    </location>
</feature>
<dbReference type="AlphaFoldDB" id="A0A8H7URJ0"/>
<evidence type="ECO:0000313" key="3">
    <source>
        <dbReference type="EMBL" id="KAG2195906.1"/>
    </source>
</evidence>
<accession>A0A8H7URJ0</accession>
<feature type="signal peptide" evidence="2">
    <location>
        <begin position="1"/>
        <end position="22"/>
    </location>
</feature>
<evidence type="ECO:0000256" key="2">
    <source>
        <dbReference type="SAM" id="SignalP"/>
    </source>
</evidence>